<gene>
    <name evidence="2" type="primary">Cnig_chr_V.g21462</name>
    <name evidence="2" type="ORF">B9Z55_021462</name>
</gene>
<dbReference type="PROSITE" id="PS50181">
    <property type="entry name" value="FBOX"/>
    <property type="match status" value="1"/>
</dbReference>
<dbReference type="Pfam" id="PF03380">
    <property type="entry name" value="DUF282"/>
    <property type="match status" value="1"/>
</dbReference>
<keyword evidence="3" id="KW-1185">Reference proteome</keyword>
<dbReference type="EMBL" id="PDUG01000005">
    <property type="protein sequence ID" value="PIC30106.1"/>
    <property type="molecule type" value="Genomic_DNA"/>
</dbReference>
<dbReference type="SMART" id="SM00256">
    <property type="entry name" value="FBOX"/>
    <property type="match status" value="1"/>
</dbReference>
<reference evidence="3" key="1">
    <citation type="submission" date="2017-10" db="EMBL/GenBank/DDBJ databases">
        <title>Rapid genome shrinkage in a self-fertile nematode reveals novel sperm competition proteins.</title>
        <authorList>
            <person name="Yin D."/>
            <person name="Schwarz E.M."/>
            <person name="Thomas C.G."/>
            <person name="Felde R.L."/>
            <person name="Korf I.F."/>
            <person name="Cutter A.D."/>
            <person name="Schartner C.M."/>
            <person name="Ralston E.J."/>
            <person name="Meyer B.J."/>
            <person name="Haag E.S."/>
        </authorList>
    </citation>
    <scope>NUCLEOTIDE SEQUENCE [LARGE SCALE GENOMIC DNA]</scope>
    <source>
        <strain evidence="3">JU1422</strain>
    </source>
</reference>
<dbReference type="Proteomes" id="UP000230233">
    <property type="component" value="Chromosome V"/>
</dbReference>
<dbReference type="AlphaFoldDB" id="A0A2G5TSZ9"/>
<dbReference type="PANTHER" id="PTHR23014">
    <property type="entry name" value="F-BOX A PROTEIN"/>
    <property type="match status" value="1"/>
</dbReference>
<dbReference type="InterPro" id="IPR001810">
    <property type="entry name" value="F-box_dom"/>
</dbReference>
<accession>A0A2G5TSZ9</accession>
<name>A0A2G5TSZ9_9PELO</name>
<dbReference type="InterPro" id="IPR036047">
    <property type="entry name" value="F-box-like_dom_sf"/>
</dbReference>
<dbReference type="OrthoDB" id="5881671at2759"/>
<dbReference type="Pfam" id="PF00646">
    <property type="entry name" value="F-box"/>
    <property type="match status" value="1"/>
</dbReference>
<organism evidence="2 3">
    <name type="scientific">Caenorhabditis nigoni</name>
    <dbReference type="NCBI Taxonomy" id="1611254"/>
    <lineage>
        <taxon>Eukaryota</taxon>
        <taxon>Metazoa</taxon>
        <taxon>Ecdysozoa</taxon>
        <taxon>Nematoda</taxon>
        <taxon>Chromadorea</taxon>
        <taxon>Rhabditida</taxon>
        <taxon>Rhabditina</taxon>
        <taxon>Rhabditomorpha</taxon>
        <taxon>Rhabditoidea</taxon>
        <taxon>Rhabditidae</taxon>
        <taxon>Peloderinae</taxon>
        <taxon>Caenorhabditis</taxon>
    </lineage>
</organism>
<evidence type="ECO:0000313" key="3">
    <source>
        <dbReference type="Proteomes" id="UP000230233"/>
    </source>
</evidence>
<sequence>MTSPNLLGMPENVLFQILSYSSFRSIQILRKVCKPLRSFIDETEPSANLKYVEISYFDKKCIFNCENSEKKGIELEYFPKENGCFVNHIFKNSFLKNQNFSDIFLQDVHLILKFQKSILAKLEINWDSCNSRILENLEGSFKTRIFEVQFRRNMLEMSKILEIVDPKVLKSLKIRNQDSGSYSNLGNINSFLDKFENLEKLEFEDFKVSIDFRKIRNLKFAKIFVESLTLKDLEIFKEIFPNSRTPKKFSIRIEKLANIVDQISQIFGQPIISFGRQTFRDYSCKVCKPHYNATCQGITKKDVNSCATAKQAKVQYYLGMPPNAGKDRNFIPEGSCTMNLKCPAGSKMLIPVYEIGQNPVGWCAESGSNAGVWYGGNFRMPIGMGRGADACRHSDFTLD</sequence>
<dbReference type="InterPro" id="IPR005044">
    <property type="entry name" value="DUF282_CAE_spp"/>
</dbReference>
<evidence type="ECO:0000313" key="2">
    <source>
        <dbReference type="EMBL" id="PIC30106.1"/>
    </source>
</evidence>
<evidence type="ECO:0000259" key="1">
    <source>
        <dbReference type="PROSITE" id="PS50181"/>
    </source>
</evidence>
<comment type="caution">
    <text evidence="2">The sequence shown here is derived from an EMBL/GenBank/DDBJ whole genome shotgun (WGS) entry which is preliminary data.</text>
</comment>
<dbReference type="PANTHER" id="PTHR23014:SF1">
    <property type="entry name" value="DUF38 DOMAIN-CONTAINING PROTEIN-RELATED"/>
    <property type="match status" value="1"/>
</dbReference>
<dbReference type="SUPFAM" id="SSF81383">
    <property type="entry name" value="F-box domain"/>
    <property type="match status" value="1"/>
</dbReference>
<feature type="domain" description="F-box" evidence="1">
    <location>
        <begin position="3"/>
        <end position="54"/>
    </location>
</feature>
<protein>
    <recommendedName>
        <fullName evidence="1">F-box domain-containing protein</fullName>
    </recommendedName>
</protein>
<proteinExistence type="predicted"/>